<evidence type="ECO:0000313" key="8">
    <source>
        <dbReference type="Proteomes" id="UP001386955"/>
    </source>
</evidence>
<name>A0AAN9T0B8_PSOTE</name>
<keyword evidence="2 6" id="KW-0812">Transmembrane</keyword>
<feature type="transmembrane region" description="Helical" evidence="6">
    <location>
        <begin position="172"/>
        <end position="196"/>
    </location>
</feature>
<comment type="subcellular location">
    <subcellularLocation>
        <location evidence="1">Endoplasmic reticulum membrane</location>
        <topology evidence="1">Multi-pass membrane protein</topology>
    </subcellularLocation>
</comment>
<dbReference type="PANTHER" id="PTHR33727">
    <property type="entry name" value="OS07G0446900 PROTEIN"/>
    <property type="match status" value="1"/>
</dbReference>
<evidence type="ECO:0000256" key="1">
    <source>
        <dbReference type="ARBA" id="ARBA00004477"/>
    </source>
</evidence>
<dbReference type="InterPro" id="IPR024512">
    <property type="entry name" value="Ser_palmitoyltrfase_ssu-like"/>
</dbReference>
<evidence type="ECO:0000256" key="5">
    <source>
        <dbReference type="ARBA" id="ARBA00023136"/>
    </source>
</evidence>
<keyword evidence="5 6" id="KW-0472">Membrane</keyword>
<dbReference type="PANTHER" id="PTHR33727:SF5">
    <property type="entry name" value="PROTEIN, PUTATIVE (DUF3317)-RELATED"/>
    <property type="match status" value="1"/>
</dbReference>
<evidence type="ECO:0000313" key="7">
    <source>
        <dbReference type="EMBL" id="KAK7411544.1"/>
    </source>
</evidence>
<dbReference type="AlphaFoldDB" id="A0AAN9T0B8"/>
<organism evidence="7 8">
    <name type="scientific">Psophocarpus tetragonolobus</name>
    <name type="common">Winged bean</name>
    <name type="synonym">Dolichos tetragonolobus</name>
    <dbReference type="NCBI Taxonomy" id="3891"/>
    <lineage>
        <taxon>Eukaryota</taxon>
        <taxon>Viridiplantae</taxon>
        <taxon>Streptophyta</taxon>
        <taxon>Embryophyta</taxon>
        <taxon>Tracheophyta</taxon>
        <taxon>Spermatophyta</taxon>
        <taxon>Magnoliopsida</taxon>
        <taxon>eudicotyledons</taxon>
        <taxon>Gunneridae</taxon>
        <taxon>Pentapetalae</taxon>
        <taxon>rosids</taxon>
        <taxon>fabids</taxon>
        <taxon>Fabales</taxon>
        <taxon>Fabaceae</taxon>
        <taxon>Papilionoideae</taxon>
        <taxon>50 kb inversion clade</taxon>
        <taxon>NPAAA clade</taxon>
        <taxon>indigoferoid/millettioid clade</taxon>
        <taxon>Phaseoleae</taxon>
        <taxon>Psophocarpus</taxon>
    </lineage>
</organism>
<dbReference type="GO" id="GO:0005789">
    <property type="term" value="C:endoplasmic reticulum membrane"/>
    <property type="evidence" value="ECO:0007669"/>
    <property type="project" value="UniProtKB-SubCell"/>
</dbReference>
<sequence length="292" mass="33781">MIFLIIQNRQVALAAIFAHCLLRQQIIAPVLLYISSELATVTLTLRKPDTTYLTLPSHAFIPFSTQAGEEMNWVQRKIYLYNVTFGLYMLDWWERCTFNILVIVLMCFVLRYVTQILKSLISVSPFRLLVHNHCSIANNCCCGHDGLHCCYGTLKDCLYPNINQHINFPKPLVFPAVGFSVIVLLVTIVILSKLLYKLDYVVAILLQKDIKNITEVHFVKFAIFAKVMSTILSPSLFTQYTHPLEAQRLNHTHNKHHGCIRVCRNHHDYNQVPRHDRLKFTLQRRLPKPPLV</sequence>
<proteinExistence type="predicted"/>
<reference evidence="7 8" key="1">
    <citation type="submission" date="2024-01" db="EMBL/GenBank/DDBJ databases">
        <title>The genomes of 5 underutilized Papilionoideae crops provide insights into root nodulation and disease resistanc.</title>
        <authorList>
            <person name="Jiang F."/>
        </authorList>
    </citation>
    <scope>NUCLEOTIDE SEQUENCE [LARGE SCALE GENOMIC DNA]</scope>
    <source>
        <strain evidence="7">DUOXIRENSHENG_FW03</strain>
        <tissue evidence="7">Leaves</tissue>
    </source>
</reference>
<comment type="caution">
    <text evidence="7">The sequence shown here is derived from an EMBL/GenBank/DDBJ whole genome shotgun (WGS) entry which is preliminary data.</text>
</comment>
<protein>
    <submittedName>
        <fullName evidence="7">Uncharacterized protein</fullName>
    </submittedName>
</protein>
<dbReference type="Proteomes" id="UP001386955">
    <property type="component" value="Unassembled WGS sequence"/>
</dbReference>
<feature type="transmembrane region" description="Helical" evidence="6">
    <location>
        <begin position="216"/>
        <end position="238"/>
    </location>
</feature>
<keyword evidence="4 6" id="KW-1133">Transmembrane helix</keyword>
<dbReference type="Pfam" id="PF11779">
    <property type="entry name" value="SPT_ssu-like"/>
    <property type="match status" value="1"/>
</dbReference>
<gene>
    <name evidence="7" type="ORF">VNO78_02978</name>
</gene>
<accession>A0AAN9T0B8</accession>
<feature type="transmembrane region" description="Helical" evidence="6">
    <location>
        <begin position="92"/>
        <end position="113"/>
    </location>
</feature>
<evidence type="ECO:0000256" key="2">
    <source>
        <dbReference type="ARBA" id="ARBA00022692"/>
    </source>
</evidence>
<keyword evidence="8" id="KW-1185">Reference proteome</keyword>
<evidence type="ECO:0000256" key="6">
    <source>
        <dbReference type="SAM" id="Phobius"/>
    </source>
</evidence>
<keyword evidence="3" id="KW-0256">Endoplasmic reticulum</keyword>
<evidence type="ECO:0000256" key="4">
    <source>
        <dbReference type="ARBA" id="ARBA00022989"/>
    </source>
</evidence>
<dbReference type="EMBL" id="JAYMYS010000001">
    <property type="protein sequence ID" value="KAK7411544.1"/>
    <property type="molecule type" value="Genomic_DNA"/>
</dbReference>
<evidence type="ECO:0000256" key="3">
    <source>
        <dbReference type="ARBA" id="ARBA00022824"/>
    </source>
</evidence>